<dbReference type="FunFam" id="1.10.340.30:FF:000042">
    <property type="entry name" value="Methyl-CpG-binding domain protein 4"/>
    <property type="match status" value="1"/>
</dbReference>
<dbReference type="EMBL" id="JH430816">
    <property type="status" value="NOT_ANNOTATED_CDS"/>
    <property type="molecule type" value="Genomic_DNA"/>
</dbReference>
<evidence type="ECO:0000256" key="2">
    <source>
        <dbReference type="ARBA" id="ARBA00023242"/>
    </source>
</evidence>
<dbReference type="eggNOG" id="KOG4161">
    <property type="taxonomic scope" value="Eukaryota"/>
</dbReference>
<proteinExistence type="predicted"/>
<dbReference type="InterPro" id="IPR011257">
    <property type="entry name" value="DNA_glycosylase"/>
</dbReference>
<dbReference type="PANTHER" id="PTHR15074">
    <property type="entry name" value="METHYL-CPG-BINDING PROTEIN"/>
    <property type="match status" value="1"/>
</dbReference>
<dbReference type="Pfam" id="PF00730">
    <property type="entry name" value="HhH-GPD"/>
    <property type="match status" value="1"/>
</dbReference>
<dbReference type="InterPro" id="IPR045138">
    <property type="entry name" value="MeCP2/MBD4"/>
</dbReference>
<dbReference type="STRING" id="126957.T1ILG3"/>
<dbReference type="Proteomes" id="UP000014500">
    <property type="component" value="Unassembled WGS sequence"/>
</dbReference>
<accession>T1ILG3</accession>
<dbReference type="SUPFAM" id="SSF48150">
    <property type="entry name" value="DNA-glycosylase"/>
    <property type="match status" value="1"/>
</dbReference>
<dbReference type="PANTHER" id="PTHR15074:SF0">
    <property type="entry name" value="METHYL-CPG-BINDING DOMAIN PROTEIN 4-LIKE PROTEIN"/>
    <property type="match status" value="1"/>
</dbReference>
<keyword evidence="5" id="KW-1185">Reference proteome</keyword>
<dbReference type="EnsemblMetazoa" id="SMAR001788-RA">
    <property type="protein sequence ID" value="SMAR001788-PA"/>
    <property type="gene ID" value="SMAR001788"/>
</dbReference>
<dbReference type="InterPro" id="IPR003265">
    <property type="entry name" value="HhH-GPD_domain"/>
</dbReference>
<sequence>FRLSPSIRTEVLGRSPYFGQAQRVPALRVRKTTMNSFQTNATTCELGMQQNWEVVRSTSLHNQDVCLDNSETEVIYCVNMEARKQQQEALSSSSTSLGTNSLVNEELGKTNSSSTKYTQLVAKLNDFDDHQSEENFTATAANLERLNSTVFRIPDKESTENEEVAIVERNPIFISAFKEHTDTNSRSPQPSDDMSIIRTLVSSMVDYVLKCECGESQWLPLDLMVTLADPEVSAMFSESKPIESKLPTMTINKRKKSCPVRKRSPYFANKNTISALPRPKMVKWTPPKSPYRLIQESLYHDPWKLLIATIFLNKTSAKSAIPIIWQFFEIWPTAKEARTADCKSLSELIKPLGLYEKRAKSIIQFSDEYLTKDWKYPIELHGIGKYGNDSYKIFCINEWKQVKPDDGKLIKYHQWLWQNYERLGLK</sequence>
<dbReference type="GO" id="GO:0003677">
    <property type="term" value="F:DNA binding"/>
    <property type="evidence" value="ECO:0007669"/>
    <property type="project" value="InterPro"/>
</dbReference>
<protein>
    <recommendedName>
        <fullName evidence="3">HhH-GPD domain-containing protein</fullName>
    </recommendedName>
</protein>
<evidence type="ECO:0000313" key="5">
    <source>
        <dbReference type="Proteomes" id="UP000014500"/>
    </source>
</evidence>
<evidence type="ECO:0000256" key="1">
    <source>
        <dbReference type="ARBA" id="ARBA00004123"/>
    </source>
</evidence>
<reference evidence="4" key="2">
    <citation type="submission" date="2015-02" db="UniProtKB">
        <authorList>
            <consortium name="EnsemblMetazoa"/>
        </authorList>
    </citation>
    <scope>IDENTIFICATION</scope>
</reference>
<dbReference type="GO" id="GO:0005634">
    <property type="term" value="C:nucleus"/>
    <property type="evidence" value="ECO:0007669"/>
    <property type="project" value="UniProtKB-SubCell"/>
</dbReference>
<keyword evidence="2" id="KW-0539">Nucleus</keyword>
<dbReference type="GO" id="GO:0003824">
    <property type="term" value="F:catalytic activity"/>
    <property type="evidence" value="ECO:0007669"/>
    <property type="project" value="InterPro"/>
</dbReference>
<feature type="domain" description="HhH-GPD" evidence="3">
    <location>
        <begin position="307"/>
        <end position="384"/>
    </location>
</feature>
<dbReference type="Gene3D" id="1.10.340.30">
    <property type="entry name" value="Hypothetical protein, domain 2"/>
    <property type="match status" value="1"/>
</dbReference>
<evidence type="ECO:0000259" key="3">
    <source>
        <dbReference type="Pfam" id="PF00730"/>
    </source>
</evidence>
<name>T1ILG3_STRMM</name>
<reference evidence="5" key="1">
    <citation type="submission" date="2011-05" db="EMBL/GenBank/DDBJ databases">
        <authorList>
            <person name="Richards S.R."/>
            <person name="Qu J."/>
            <person name="Jiang H."/>
            <person name="Jhangiani S.N."/>
            <person name="Agravi P."/>
            <person name="Goodspeed R."/>
            <person name="Gross S."/>
            <person name="Mandapat C."/>
            <person name="Jackson L."/>
            <person name="Mathew T."/>
            <person name="Pu L."/>
            <person name="Thornton R."/>
            <person name="Saada N."/>
            <person name="Wilczek-Boney K.B."/>
            <person name="Lee S."/>
            <person name="Kovar C."/>
            <person name="Wu Y."/>
            <person name="Scherer S.E."/>
            <person name="Worley K.C."/>
            <person name="Muzny D.M."/>
            <person name="Gibbs R."/>
        </authorList>
    </citation>
    <scope>NUCLEOTIDE SEQUENCE</scope>
    <source>
        <strain evidence="5">Brora</strain>
    </source>
</reference>
<dbReference type="GO" id="GO:0006284">
    <property type="term" value="P:base-excision repair"/>
    <property type="evidence" value="ECO:0007669"/>
    <property type="project" value="InterPro"/>
</dbReference>
<organism evidence="4 5">
    <name type="scientific">Strigamia maritima</name>
    <name type="common">European centipede</name>
    <name type="synonym">Geophilus maritimus</name>
    <dbReference type="NCBI Taxonomy" id="126957"/>
    <lineage>
        <taxon>Eukaryota</taxon>
        <taxon>Metazoa</taxon>
        <taxon>Ecdysozoa</taxon>
        <taxon>Arthropoda</taxon>
        <taxon>Myriapoda</taxon>
        <taxon>Chilopoda</taxon>
        <taxon>Pleurostigmophora</taxon>
        <taxon>Geophilomorpha</taxon>
        <taxon>Linotaeniidae</taxon>
        <taxon>Strigamia</taxon>
    </lineage>
</organism>
<dbReference type="AlphaFoldDB" id="T1ILG3"/>
<dbReference type="HOGENOM" id="CLU_644942_0_0_1"/>
<comment type="subcellular location">
    <subcellularLocation>
        <location evidence="1">Nucleus</location>
    </subcellularLocation>
</comment>
<evidence type="ECO:0000313" key="4">
    <source>
        <dbReference type="EnsemblMetazoa" id="SMAR001788-PA"/>
    </source>
</evidence>